<dbReference type="PRINTS" id="PR00080">
    <property type="entry name" value="SDRFAMILY"/>
</dbReference>
<dbReference type="OrthoDB" id="191139at2759"/>
<evidence type="ECO:0000256" key="7">
    <source>
        <dbReference type="RuleBase" id="RU000363"/>
    </source>
</evidence>
<dbReference type="PANTHER" id="PTHR43157:SF31">
    <property type="entry name" value="PHOSPHATIDYLINOSITOL-GLYCAN BIOSYNTHESIS CLASS F PROTEIN"/>
    <property type="match status" value="1"/>
</dbReference>
<evidence type="ECO:0000313" key="8">
    <source>
        <dbReference type="EMBL" id="KPU76518.1"/>
    </source>
</evidence>
<accession>A0A0P8XPH1</accession>
<evidence type="ECO:0000256" key="1">
    <source>
        <dbReference type="ARBA" id="ARBA00004891"/>
    </source>
</evidence>
<dbReference type="InterPro" id="IPR002347">
    <property type="entry name" value="SDR_fam"/>
</dbReference>
<dbReference type="EC" id="1.1.1.300" evidence="2"/>
<comment type="catalytic activity">
    <reaction evidence="6">
        <text>all-trans-retinol + NADP(+) = all-trans-retinal + NADPH + H(+)</text>
        <dbReference type="Rhea" id="RHEA:25033"/>
        <dbReference type="ChEBI" id="CHEBI:15378"/>
        <dbReference type="ChEBI" id="CHEBI:17336"/>
        <dbReference type="ChEBI" id="CHEBI:17898"/>
        <dbReference type="ChEBI" id="CHEBI:57783"/>
        <dbReference type="ChEBI" id="CHEBI:58349"/>
        <dbReference type="EC" id="1.1.1.300"/>
    </reaction>
</comment>
<evidence type="ECO:0000256" key="3">
    <source>
        <dbReference type="ARBA" id="ARBA00022857"/>
    </source>
</evidence>
<keyword evidence="3" id="KW-0521">NADP</keyword>
<protein>
    <recommendedName>
        <fullName evidence="2">NADP-retinol dehydrogenase</fullName>
        <ecNumber evidence="2">1.1.1.300</ecNumber>
    </recommendedName>
</protein>
<evidence type="ECO:0000256" key="6">
    <source>
        <dbReference type="ARBA" id="ARBA00050568"/>
    </source>
</evidence>
<comment type="pathway">
    <text evidence="1">Cofactor metabolism; retinol metabolism.</text>
</comment>
<dbReference type="STRING" id="7217.A0A0P8XPH1"/>
<comment type="similarity">
    <text evidence="7">Belongs to the short-chain dehydrogenases/reductases (SDR) family.</text>
</comment>
<dbReference type="KEGG" id="dan:26515598"/>
<dbReference type="GeneID" id="26515598"/>
<dbReference type="InParanoid" id="A0A0P8XPH1"/>
<organism evidence="8 9">
    <name type="scientific">Drosophila ananassae</name>
    <name type="common">Fruit fly</name>
    <dbReference type="NCBI Taxonomy" id="7217"/>
    <lineage>
        <taxon>Eukaryota</taxon>
        <taxon>Metazoa</taxon>
        <taxon>Ecdysozoa</taxon>
        <taxon>Arthropoda</taxon>
        <taxon>Hexapoda</taxon>
        <taxon>Insecta</taxon>
        <taxon>Pterygota</taxon>
        <taxon>Neoptera</taxon>
        <taxon>Endopterygota</taxon>
        <taxon>Diptera</taxon>
        <taxon>Brachycera</taxon>
        <taxon>Muscomorpha</taxon>
        <taxon>Ephydroidea</taxon>
        <taxon>Drosophilidae</taxon>
        <taxon>Drosophila</taxon>
        <taxon>Sophophora</taxon>
    </lineage>
</organism>
<evidence type="ECO:0000313" key="9">
    <source>
        <dbReference type="Proteomes" id="UP000007801"/>
    </source>
</evidence>
<dbReference type="FunFam" id="3.40.50.720:FF:000145">
    <property type="entry name" value="Retinol dehydrogenase 12"/>
    <property type="match status" value="1"/>
</dbReference>
<dbReference type="Pfam" id="PF00106">
    <property type="entry name" value="adh_short"/>
    <property type="match status" value="1"/>
</dbReference>
<keyword evidence="9" id="KW-1185">Reference proteome</keyword>
<keyword evidence="5" id="KW-0443">Lipid metabolism</keyword>
<dbReference type="InterPro" id="IPR036291">
    <property type="entry name" value="NAD(P)-bd_dom_sf"/>
</dbReference>
<dbReference type="GO" id="GO:0052650">
    <property type="term" value="F:all-trans-retinol dehydrogenase (NADP+) activity"/>
    <property type="evidence" value="ECO:0007669"/>
    <property type="project" value="UniProtKB-EC"/>
</dbReference>
<dbReference type="EMBL" id="CH902619">
    <property type="protein sequence ID" value="KPU76518.1"/>
    <property type="molecule type" value="Genomic_DNA"/>
</dbReference>
<dbReference type="PRINTS" id="PR00081">
    <property type="entry name" value="GDHRDH"/>
</dbReference>
<dbReference type="PANTHER" id="PTHR43157">
    <property type="entry name" value="PHOSPHATIDYLINOSITOL-GLYCAN BIOSYNTHESIS CLASS F PROTEIN-RELATED"/>
    <property type="match status" value="1"/>
</dbReference>
<evidence type="ECO:0000256" key="5">
    <source>
        <dbReference type="ARBA" id="ARBA00023098"/>
    </source>
</evidence>
<dbReference type="NCBIfam" id="NF004846">
    <property type="entry name" value="PRK06197.1"/>
    <property type="match status" value="1"/>
</dbReference>
<dbReference type="SMR" id="A0A0P8XPH1"/>
<sequence>MPFCDGEFTKQTDETGKVFLVTGANAGIGKETVLEIAKRGGTVFMACRNMEKAKQAREEIITATNNPNVFVRQLDLSSMDSIRQFAENFKKERDTLHVLINNAGVMGLPRTLTKDGFEMQMGVNHMGHFLLTHLLLDVLKKSAPSRIVNVSSALHEQGTINVDDLNSEKSYSRFGAYNQSKLANVLFTRELAKRLEGTGVTVNALHPGAVDTDLVDSWPSAMKFLLKPAVWMFFKTPKSGAQTSLYAALDPDLEKVTGQYFSDCKPKEVSAAAKDEKTAKFLWAESQKWTGIKE</sequence>
<evidence type="ECO:0000256" key="2">
    <source>
        <dbReference type="ARBA" id="ARBA00012852"/>
    </source>
</evidence>
<dbReference type="AlphaFoldDB" id="A0A0P8XPH1"/>
<name>A0A0P8XPH1_DROAN</name>
<reference evidence="8 9" key="1">
    <citation type="journal article" date="2007" name="Nature">
        <title>Evolution of genes and genomes on the Drosophila phylogeny.</title>
        <authorList>
            <consortium name="Drosophila 12 Genomes Consortium"/>
            <person name="Clark A.G."/>
            <person name="Eisen M.B."/>
            <person name="Smith D.R."/>
            <person name="Bergman C.M."/>
            <person name="Oliver B."/>
            <person name="Markow T.A."/>
            <person name="Kaufman T.C."/>
            <person name="Kellis M."/>
            <person name="Gelbart W."/>
            <person name="Iyer V.N."/>
            <person name="Pollard D.A."/>
            <person name="Sackton T.B."/>
            <person name="Larracuente A.M."/>
            <person name="Singh N.D."/>
            <person name="Abad J.P."/>
            <person name="Abt D.N."/>
            <person name="Adryan B."/>
            <person name="Aguade M."/>
            <person name="Akashi H."/>
            <person name="Anderson W.W."/>
            <person name="Aquadro C.F."/>
            <person name="Ardell D.H."/>
            <person name="Arguello R."/>
            <person name="Artieri C.G."/>
            <person name="Barbash D.A."/>
            <person name="Barker D."/>
            <person name="Barsanti P."/>
            <person name="Batterham P."/>
            <person name="Batzoglou S."/>
            <person name="Begun D."/>
            <person name="Bhutkar A."/>
            <person name="Blanco E."/>
            <person name="Bosak S.A."/>
            <person name="Bradley R.K."/>
            <person name="Brand A.D."/>
            <person name="Brent M.R."/>
            <person name="Brooks A.N."/>
            <person name="Brown R.H."/>
            <person name="Butlin R.K."/>
            <person name="Caggese C."/>
            <person name="Calvi B.R."/>
            <person name="Bernardo de Carvalho A."/>
            <person name="Caspi A."/>
            <person name="Castrezana S."/>
            <person name="Celniker S.E."/>
            <person name="Chang J.L."/>
            <person name="Chapple C."/>
            <person name="Chatterji S."/>
            <person name="Chinwalla A."/>
            <person name="Civetta A."/>
            <person name="Clifton S.W."/>
            <person name="Comeron J.M."/>
            <person name="Costello J.C."/>
            <person name="Coyne J.A."/>
            <person name="Daub J."/>
            <person name="David R.G."/>
            <person name="Delcher A.L."/>
            <person name="Delehaunty K."/>
            <person name="Do C.B."/>
            <person name="Ebling H."/>
            <person name="Edwards K."/>
            <person name="Eickbush T."/>
            <person name="Evans J.D."/>
            <person name="Filipski A."/>
            <person name="Findeiss S."/>
            <person name="Freyhult E."/>
            <person name="Fulton L."/>
            <person name="Fulton R."/>
            <person name="Garcia A.C."/>
            <person name="Gardiner A."/>
            <person name="Garfield D.A."/>
            <person name="Garvin B.E."/>
            <person name="Gibson G."/>
            <person name="Gilbert D."/>
            <person name="Gnerre S."/>
            <person name="Godfrey J."/>
            <person name="Good R."/>
            <person name="Gotea V."/>
            <person name="Gravely B."/>
            <person name="Greenberg A.J."/>
            <person name="Griffiths-Jones S."/>
            <person name="Gross S."/>
            <person name="Guigo R."/>
            <person name="Gustafson E.A."/>
            <person name="Haerty W."/>
            <person name="Hahn M.W."/>
            <person name="Halligan D.L."/>
            <person name="Halpern A.L."/>
            <person name="Halter G.M."/>
            <person name="Han M.V."/>
            <person name="Heger A."/>
            <person name="Hillier L."/>
            <person name="Hinrichs A.S."/>
            <person name="Holmes I."/>
            <person name="Hoskins R.A."/>
            <person name="Hubisz M.J."/>
            <person name="Hultmark D."/>
            <person name="Huntley M.A."/>
            <person name="Jaffe D.B."/>
            <person name="Jagadeeshan S."/>
            <person name="Jeck W.R."/>
            <person name="Johnson J."/>
            <person name="Jones C.D."/>
            <person name="Jordan W.C."/>
            <person name="Karpen G.H."/>
            <person name="Kataoka E."/>
            <person name="Keightley P.D."/>
            <person name="Kheradpour P."/>
            <person name="Kirkness E.F."/>
            <person name="Koerich L.B."/>
            <person name="Kristiansen K."/>
            <person name="Kudrna D."/>
            <person name="Kulathinal R.J."/>
            <person name="Kumar S."/>
            <person name="Kwok R."/>
            <person name="Lander E."/>
            <person name="Langley C.H."/>
            <person name="Lapoint R."/>
            <person name="Lazzaro B.P."/>
            <person name="Lee S.J."/>
            <person name="Levesque L."/>
            <person name="Li R."/>
            <person name="Lin C.F."/>
            <person name="Lin M.F."/>
            <person name="Lindblad-Toh K."/>
            <person name="Llopart A."/>
            <person name="Long M."/>
            <person name="Low L."/>
            <person name="Lozovsky E."/>
            <person name="Lu J."/>
            <person name="Luo M."/>
            <person name="Machado C.A."/>
            <person name="Makalowski W."/>
            <person name="Marzo M."/>
            <person name="Matsuda M."/>
            <person name="Matzkin L."/>
            <person name="McAllister B."/>
            <person name="McBride C.S."/>
            <person name="McKernan B."/>
            <person name="McKernan K."/>
            <person name="Mendez-Lago M."/>
            <person name="Minx P."/>
            <person name="Mollenhauer M.U."/>
            <person name="Montooth K."/>
            <person name="Mount S.M."/>
            <person name="Mu X."/>
            <person name="Myers E."/>
            <person name="Negre B."/>
            <person name="Newfeld S."/>
            <person name="Nielsen R."/>
            <person name="Noor M.A."/>
            <person name="O'Grady P."/>
            <person name="Pachter L."/>
            <person name="Papaceit M."/>
            <person name="Parisi M.J."/>
            <person name="Parisi M."/>
            <person name="Parts L."/>
            <person name="Pedersen J.S."/>
            <person name="Pesole G."/>
            <person name="Phillippy A.M."/>
            <person name="Ponting C.P."/>
            <person name="Pop M."/>
            <person name="Porcelli D."/>
            <person name="Powell J.R."/>
            <person name="Prohaska S."/>
            <person name="Pruitt K."/>
            <person name="Puig M."/>
            <person name="Quesneville H."/>
            <person name="Ram K.R."/>
            <person name="Rand D."/>
            <person name="Rasmussen M.D."/>
            <person name="Reed L.K."/>
            <person name="Reenan R."/>
            <person name="Reily A."/>
            <person name="Remington K.A."/>
            <person name="Rieger T.T."/>
            <person name="Ritchie M.G."/>
            <person name="Robin C."/>
            <person name="Rogers Y.H."/>
            <person name="Rohde C."/>
            <person name="Rozas J."/>
            <person name="Rubenfield M.J."/>
            <person name="Ruiz A."/>
            <person name="Russo S."/>
            <person name="Salzberg S.L."/>
            <person name="Sanchez-Gracia A."/>
            <person name="Saranga D.J."/>
            <person name="Sato H."/>
            <person name="Schaeffer S.W."/>
            <person name="Schatz M.C."/>
            <person name="Schlenke T."/>
            <person name="Schwartz R."/>
            <person name="Segarra C."/>
            <person name="Singh R.S."/>
            <person name="Sirot L."/>
            <person name="Sirota M."/>
            <person name="Sisneros N.B."/>
            <person name="Smith C.D."/>
            <person name="Smith T.F."/>
            <person name="Spieth J."/>
            <person name="Stage D.E."/>
            <person name="Stark A."/>
            <person name="Stephan W."/>
            <person name="Strausberg R.L."/>
            <person name="Strempel S."/>
            <person name="Sturgill D."/>
            <person name="Sutton G."/>
            <person name="Sutton G.G."/>
            <person name="Tao W."/>
            <person name="Teichmann S."/>
            <person name="Tobari Y.N."/>
            <person name="Tomimura Y."/>
            <person name="Tsolas J.M."/>
            <person name="Valente V.L."/>
            <person name="Venter E."/>
            <person name="Venter J.C."/>
            <person name="Vicario S."/>
            <person name="Vieira F.G."/>
            <person name="Vilella A.J."/>
            <person name="Villasante A."/>
            <person name="Walenz B."/>
            <person name="Wang J."/>
            <person name="Wasserman M."/>
            <person name="Watts T."/>
            <person name="Wilson D."/>
            <person name="Wilson R.K."/>
            <person name="Wing R.A."/>
            <person name="Wolfner M.F."/>
            <person name="Wong A."/>
            <person name="Wong G.K."/>
            <person name="Wu C.I."/>
            <person name="Wu G."/>
            <person name="Yamamoto D."/>
            <person name="Yang H.P."/>
            <person name="Yang S.P."/>
            <person name="Yorke J.A."/>
            <person name="Yoshida K."/>
            <person name="Zdobnov E."/>
            <person name="Zhang P."/>
            <person name="Zhang Y."/>
            <person name="Zimin A.V."/>
            <person name="Baldwin J."/>
            <person name="Abdouelleil A."/>
            <person name="Abdulkadir J."/>
            <person name="Abebe A."/>
            <person name="Abera B."/>
            <person name="Abreu J."/>
            <person name="Acer S.C."/>
            <person name="Aftuck L."/>
            <person name="Alexander A."/>
            <person name="An P."/>
            <person name="Anderson E."/>
            <person name="Anderson S."/>
            <person name="Arachi H."/>
            <person name="Azer M."/>
            <person name="Bachantsang P."/>
            <person name="Barry A."/>
            <person name="Bayul T."/>
            <person name="Berlin A."/>
            <person name="Bessette D."/>
            <person name="Bloom T."/>
            <person name="Blye J."/>
            <person name="Boguslavskiy L."/>
            <person name="Bonnet C."/>
            <person name="Boukhgalter B."/>
            <person name="Bourzgui I."/>
            <person name="Brown A."/>
            <person name="Cahill P."/>
            <person name="Channer S."/>
            <person name="Cheshatsang Y."/>
            <person name="Chuda L."/>
            <person name="Citroen M."/>
            <person name="Collymore A."/>
            <person name="Cooke P."/>
            <person name="Costello M."/>
            <person name="D'Aco K."/>
            <person name="Daza R."/>
            <person name="De Haan G."/>
            <person name="DeGray S."/>
            <person name="DeMaso C."/>
            <person name="Dhargay N."/>
            <person name="Dooley K."/>
            <person name="Dooley E."/>
            <person name="Doricent M."/>
            <person name="Dorje P."/>
            <person name="Dorjee K."/>
            <person name="Dupes A."/>
            <person name="Elong R."/>
            <person name="Falk J."/>
            <person name="Farina A."/>
            <person name="Faro S."/>
            <person name="Ferguson D."/>
            <person name="Fisher S."/>
            <person name="Foley C.D."/>
            <person name="Franke A."/>
            <person name="Friedrich D."/>
            <person name="Gadbois L."/>
            <person name="Gearin G."/>
            <person name="Gearin C.R."/>
            <person name="Giannoukos G."/>
            <person name="Goode T."/>
            <person name="Graham J."/>
            <person name="Grandbois E."/>
            <person name="Grewal S."/>
            <person name="Gyaltsen K."/>
            <person name="Hafez N."/>
            <person name="Hagos B."/>
            <person name="Hall J."/>
            <person name="Henson C."/>
            <person name="Hollinger A."/>
            <person name="Honan T."/>
            <person name="Huard M.D."/>
            <person name="Hughes L."/>
            <person name="Hurhula B."/>
            <person name="Husby M.E."/>
            <person name="Kamat A."/>
            <person name="Kanga B."/>
            <person name="Kashin S."/>
            <person name="Khazanovich D."/>
            <person name="Kisner P."/>
            <person name="Lance K."/>
            <person name="Lara M."/>
            <person name="Lee W."/>
            <person name="Lennon N."/>
            <person name="Letendre F."/>
            <person name="LeVine R."/>
            <person name="Lipovsky A."/>
            <person name="Liu X."/>
            <person name="Liu J."/>
            <person name="Liu S."/>
            <person name="Lokyitsang T."/>
            <person name="Lokyitsang Y."/>
            <person name="Lubonja R."/>
            <person name="Lui A."/>
            <person name="MacDonald P."/>
            <person name="Magnisalis V."/>
            <person name="Maru K."/>
            <person name="Matthews C."/>
            <person name="McCusker W."/>
            <person name="McDonough S."/>
            <person name="Mehta T."/>
            <person name="Meldrim J."/>
            <person name="Meneus L."/>
            <person name="Mihai O."/>
            <person name="Mihalev A."/>
            <person name="Mihova T."/>
            <person name="Mittelman R."/>
            <person name="Mlenga V."/>
            <person name="Montmayeur A."/>
            <person name="Mulrain L."/>
            <person name="Navidi A."/>
            <person name="Naylor J."/>
            <person name="Negash T."/>
            <person name="Nguyen T."/>
            <person name="Nguyen N."/>
            <person name="Nicol R."/>
            <person name="Norbu C."/>
            <person name="Norbu N."/>
            <person name="Novod N."/>
            <person name="O'Neill B."/>
            <person name="Osman S."/>
            <person name="Markiewicz E."/>
            <person name="Oyono O.L."/>
            <person name="Patti C."/>
            <person name="Phunkhang P."/>
            <person name="Pierre F."/>
            <person name="Priest M."/>
            <person name="Raghuraman S."/>
            <person name="Rege F."/>
            <person name="Reyes R."/>
            <person name="Rise C."/>
            <person name="Rogov P."/>
            <person name="Ross K."/>
            <person name="Ryan E."/>
            <person name="Settipalli S."/>
            <person name="Shea T."/>
            <person name="Sherpa N."/>
            <person name="Shi L."/>
            <person name="Shih D."/>
            <person name="Sparrow T."/>
            <person name="Spaulding J."/>
            <person name="Stalker J."/>
            <person name="Stange-Thomann N."/>
            <person name="Stavropoulos S."/>
            <person name="Stone C."/>
            <person name="Strader C."/>
            <person name="Tesfaye S."/>
            <person name="Thomson T."/>
            <person name="Thoulutsang Y."/>
            <person name="Thoulutsang D."/>
            <person name="Topham K."/>
            <person name="Topping I."/>
            <person name="Tsamla T."/>
            <person name="Vassiliev H."/>
            <person name="Vo A."/>
            <person name="Wangchuk T."/>
            <person name="Wangdi T."/>
            <person name="Weiand M."/>
            <person name="Wilkinson J."/>
            <person name="Wilson A."/>
            <person name="Yadav S."/>
            <person name="Young G."/>
            <person name="Yu Q."/>
            <person name="Zembek L."/>
            <person name="Zhong D."/>
            <person name="Zimmer A."/>
            <person name="Zwirko Z."/>
            <person name="Jaffe D.B."/>
            <person name="Alvarez P."/>
            <person name="Brockman W."/>
            <person name="Butler J."/>
            <person name="Chin C."/>
            <person name="Gnerre S."/>
            <person name="Grabherr M."/>
            <person name="Kleber M."/>
            <person name="Mauceli E."/>
            <person name="MacCallum I."/>
        </authorList>
    </citation>
    <scope>NUCLEOTIDE SEQUENCE [LARGE SCALE GENOMIC DNA]</scope>
    <source>
        <strain evidence="9">Tucson 14024-0371.13</strain>
    </source>
</reference>
<keyword evidence="4" id="KW-0560">Oxidoreductase</keyword>
<evidence type="ECO:0000256" key="4">
    <source>
        <dbReference type="ARBA" id="ARBA00023002"/>
    </source>
</evidence>
<gene>
    <name evidence="8" type="primary">Dana\GF28189</name>
    <name evidence="8" type="ORF">GF28189</name>
</gene>
<proteinExistence type="inferred from homology"/>
<dbReference type="SUPFAM" id="SSF51735">
    <property type="entry name" value="NAD(P)-binding Rossmann-fold domains"/>
    <property type="match status" value="1"/>
</dbReference>
<dbReference type="Proteomes" id="UP000007801">
    <property type="component" value="Unassembled WGS sequence"/>
</dbReference>
<dbReference type="Gene3D" id="3.40.50.720">
    <property type="entry name" value="NAD(P)-binding Rossmann-like Domain"/>
    <property type="match status" value="1"/>
</dbReference>